<dbReference type="AlphaFoldDB" id="S4PYX8"/>
<protein>
    <submittedName>
        <fullName evidence="2">Uncharacterized protein</fullName>
    </submittedName>
</protein>
<organism evidence="2">
    <name type="scientific">Pararge aegeria</name>
    <name type="common">speckled wood butterfly</name>
    <dbReference type="NCBI Taxonomy" id="116150"/>
    <lineage>
        <taxon>Eukaryota</taxon>
        <taxon>Metazoa</taxon>
        <taxon>Ecdysozoa</taxon>
        <taxon>Arthropoda</taxon>
        <taxon>Hexapoda</taxon>
        <taxon>Insecta</taxon>
        <taxon>Pterygota</taxon>
        <taxon>Neoptera</taxon>
        <taxon>Endopterygota</taxon>
        <taxon>Lepidoptera</taxon>
        <taxon>Glossata</taxon>
        <taxon>Ditrysia</taxon>
        <taxon>Papilionoidea</taxon>
        <taxon>Nymphalidae</taxon>
        <taxon>Satyrinae</taxon>
        <taxon>Satyrini</taxon>
        <taxon>Parargina</taxon>
        <taxon>Pararge</taxon>
    </lineage>
</organism>
<feature type="non-terminal residue" evidence="2">
    <location>
        <position position="1"/>
    </location>
</feature>
<proteinExistence type="predicted"/>
<name>S4PYX8_9NEOP</name>
<accession>S4PYX8</accession>
<sequence length="76" mass="8435">AVRARAKGVARNARRQEGGIGRGVYHPTRRARKTGGERSPPSTHNKYATTQLCATFIAHQPSIKSLRLGYKRIPRP</sequence>
<feature type="region of interest" description="Disordered" evidence="1">
    <location>
        <begin position="1"/>
        <end position="45"/>
    </location>
</feature>
<reference evidence="2" key="2">
    <citation type="submission" date="2013-05" db="EMBL/GenBank/DDBJ databases">
        <authorList>
            <person name="Carter J.-M."/>
            <person name="Baker S.C."/>
            <person name="Pink R."/>
            <person name="Carter D.R.F."/>
            <person name="Collins A."/>
            <person name="Tomlin J."/>
            <person name="Gibbs M."/>
            <person name="Breuker C.J."/>
        </authorList>
    </citation>
    <scope>NUCLEOTIDE SEQUENCE</scope>
    <source>
        <tissue evidence="2">Ovary</tissue>
    </source>
</reference>
<evidence type="ECO:0000313" key="2">
    <source>
        <dbReference type="EMBL" id="JAA90047.1"/>
    </source>
</evidence>
<reference evidence="2" key="1">
    <citation type="journal article" date="2013" name="BMC Genomics">
        <title>Unscrambling butterfly oogenesis.</title>
        <authorList>
            <person name="Carter J.M."/>
            <person name="Baker S.C."/>
            <person name="Pink R."/>
            <person name="Carter D.R."/>
            <person name="Collins A."/>
            <person name="Tomlin J."/>
            <person name="Gibbs M."/>
            <person name="Breuker C.J."/>
        </authorList>
    </citation>
    <scope>NUCLEOTIDE SEQUENCE</scope>
    <source>
        <tissue evidence="2">Ovary</tissue>
    </source>
</reference>
<evidence type="ECO:0000256" key="1">
    <source>
        <dbReference type="SAM" id="MobiDB-lite"/>
    </source>
</evidence>
<feature type="non-terminal residue" evidence="2">
    <location>
        <position position="76"/>
    </location>
</feature>
<dbReference type="EMBL" id="GAIX01002513">
    <property type="protein sequence ID" value="JAA90047.1"/>
    <property type="molecule type" value="Transcribed_RNA"/>
</dbReference>